<name>A0ACD3BB47_9AGAR</name>
<dbReference type="Proteomes" id="UP000308600">
    <property type="component" value="Unassembled WGS sequence"/>
</dbReference>
<organism evidence="1 2">
    <name type="scientific">Pluteus cervinus</name>
    <dbReference type="NCBI Taxonomy" id="181527"/>
    <lineage>
        <taxon>Eukaryota</taxon>
        <taxon>Fungi</taxon>
        <taxon>Dikarya</taxon>
        <taxon>Basidiomycota</taxon>
        <taxon>Agaricomycotina</taxon>
        <taxon>Agaricomycetes</taxon>
        <taxon>Agaricomycetidae</taxon>
        <taxon>Agaricales</taxon>
        <taxon>Pluteineae</taxon>
        <taxon>Pluteaceae</taxon>
        <taxon>Pluteus</taxon>
    </lineage>
</organism>
<proteinExistence type="predicted"/>
<dbReference type="EMBL" id="ML208265">
    <property type="protein sequence ID" value="TFK75060.1"/>
    <property type="molecule type" value="Genomic_DNA"/>
</dbReference>
<evidence type="ECO:0000313" key="1">
    <source>
        <dbReference type="EMBL" id="TFK75060.1"/>
    </source>
</evidence>
<protein>
    <submittedName>
        <fullName evidence="1">Uncharacterized protein</fullName>
    </submittedName>
</protein>
<keyword evidence="2" id="KW-1185">Reference proteome</keyword>
<reference evidence="1 2" key="1">
    <citation type="journal article" date="2019" name="Nat. Ecol. Evol.">
        <title>Megaphylogeny resolves global patterns of mushroom evolution.</title>
        <authorList>
            <person name="Varga T."/>
            <person name="Krizsan K."/>
            <person name="Foldi C."/>
            <person name="Dima B."/>
            <person name="Sanchez-Garcia M."/>
            <person name="Sanchez-Ramirez S."/>
            <person name="Szollosi G.J."/>
            <person name="Szarkandi J.G."/>
            <person name="Papp V."/>
            <person name="Albert L."/>
            <person name="Andreopoulos W."/>
            <person name="Angelini C."/>
            <person name="Antonin V."/>
            <person name="Barry K.W."/>
            <person name="Bougher N.L."/>
            <person name="Buchanan P."/>
            <person name="Buyck B."/>
            <person name="Bense V."/>
            <person name="Catcheside P."/>
            <person name="Chovatia M."/>
            <person name="Cooper J."/>
            <person name="Damon W."/>
            <person name="Desjardin D."/>
            <person name="Finy P."/>
            <person name="Geml J."/>
            <person name="Haridas S."/>
            <person name="Hughes K."/>
            <person name="Justo A."/>
            <person name="Karasinski D."/>
            <person name="Kautmanova I."/>
            <person name="Kiss B."/>
            <person name="Kocsube S."/>
            <person name="Kotiranta H."/>
            <person name="LaButti K.M."/>
            <person name="Lechner B.E."/>
            <person name="Liimatainen K."/>
            <person name="Lipzen A."/>
            <person name="Lukacs Z."/>
            <person name="Mihaltcheva S."/>
            <person name="Morgado L.N."/>
            <person name="Niskanen T."/>
            <person name="Noordeloos M.E."/>
            <person name="Ohm R.A."/>
            <person name="Ortiz-Santana B."/>
            <person name="Ovrebo C."/>
            <person name="Racz N."/>
            <person name="Riley R."/>
            <person name="Savchenko A."/>
            <person name="Shiryaev A."/>
            <person name="Soop K."/>
            <person name="Spirin V."/>
            <person name="Szebenyi C."/>
            <person name="Tomsovsky M."/>
            <person name="Tulloss R.E."/>
            <person name="Uehling J."/>
            <person name="Grigoriev I.V."/>
            <person name="Vagvolgyi C."/>
            <person name="Papp T."/>
            <person name="Martin F.M."/>
            <person name="Miettinen O."/>
            <person name="Hibbett D.S."/>
            <person name="Nagy L.G."/>
        </authorList>
    </citation>
    <scope>NUCLEOTIDE SEQUENCE [LARGE SCALE GENOMIC DNA]</scope>
    <source>
        <strain evidence="1 2">NL-1719</strain>
    </source>
</reference>
<gene>
    <name evidence="1" type="ORF">BDN72DRAFT_758625</name>
</gene>
<evidence type="ECO:0000313" key="2">
    <source>
        <dbReference type="Proteomes" id="UP000308600"/>
    </source>
</evidence>
<sequence>MDWSTHVHASQTADTNPSVVITFTSGKYLFNVGENTTRAFIQGGTPGGGGWKRMKSIFLTGLTPERSSGVPGMLMTLADATVQQVHVVGPPGLLHYLASMRLFTYRDSMPVAPIEAPLQNPESVEPSPLYKDDNIAVYPLQIHSSSQSLPYGTDIPADGLKRKRTPSPSDPADSPPRKRANTLESESAPTSLQEYQSSEAFKPSDLSAHPDVAQEWRKLMIDRIFPAKMPTPEPKSKKVKSGKGEKAKKAEAQGPSKPPPPPPTITTETELEPLEDYWRRPPPPQGYNSQLPHHFSTQRGLTQSYIVIGPHIRGKFDASRSKALGVPSGPLIGKLTRGEAVTFRVKSTRTNADGVEEAIEVERTVQPEDVMGASDPPGVVIVLDVPSPSHIDSLISAFKAPFYSQFRSQHASDAKKYAVRVIYHFLGDGVLEDPRYKEFMRGFSQQANHLISSDPHLPDPTVFHSVAYSTLQLNKLDPIMFPTPYYRSNETQPLSEVSGLPKLTRPMIANTFVNMRPLKPPVTFTPAECGDLFHPAMISGEVGIPSATQEEFTTAKVNLQVAEEERDNKSFPGSDVVVTSLGTGSALPSKFRNVSSTLIQVPNWGNVLLDAGEGTWGQLVRKFGISTSKKGEDDKEDVWTALRNLKCIFISHVHADHHLGLAQILAKRKQLNPPPTEPLFLVTIRPVHLYLRELSDLYDLGLDLEDESLSSGSFKKTAGVVPIMSDALHFRRTGVYMTVGKWRIGGDEPWTDFERSQVAVRQLCDALGLESFETVDVPHRTKCYGVVIKSKEGWSIVFSGDTQPSTALVAAGKDATLLIHEATMADGQEDMAKKKAHSTFGQALDIGRRMKAKHILLTHFSQRYPKLPPSVVMQPTRGSKSEDEPVVALAIDHAQFRIGDLWKFRYYLPAVEKHFMDTEEEGEGQDVVVLQELEEGLIEVDGDPES</sequence>
<accession>A0ACD3BB47</accession>